<evidence type="ECO:0000259" key="2">
    <source>
        <dbReference type="Pfam" id="PF04859"/>
    </source>
</evidence>
<keyword evidence="5" id="KW-1185">Reference proteome</keyword>
<gene>
    <name evidence="4" type="ORF">SLEP1_g14599</name>
</gene>
<evidence type="ECO:0008006" key="6">
    <source>
        <dbReference type="Google" id="ProtNLM"/>
    </source>
</evidence>
<sequence>MESVKPSAVTQSKSKLARAFAKVLHLHAVAAAGVAPDDGVQKVKPEGEVKDDQVADKTAESLSKTFDKLDKELERVTLEALVAKLFATISAVKAAYAQLQYAQSPYDADGIQAADKLIVSELKTLSELKQCFLKKLYDPSPEHTILLAEIQEQKSLLKTFEIMGKKLESQLKLKDSEVIFLKEKLEEANKQNRLLEKRQSQSGQLSVLENLHISGLNPSHFLTLLQYTVRSMQSFVRVMIDEIKSADWDTDAAASSIEQDVVYWKADDKCFTFQSFVCREMFSDFHYPFFSLRSDSSSEKKKWRQVFFERFNEFKSMKVKEYLAMKPRSTFAKFCRIKYLRLVHPKMEASFYGNLSIRNKVTSYQFPDSSFFASFAEMARRVWLLHCLAFAFETEASIFQVSKGCRFSEVYMESVADEAFLSTNLPLESEPQVAFTVVPGFRIGKTIIQCQVYLSHFHSKVNH</sequence>
<dbReference type="InterPro" id="IPR040225">
    <property type="entry name" value="GIL1-like"/>
</dbReference>
<comment type="caution">
    <text evidence="4">The sequence shown here is derived from an EMBL/GenBank/DDBJ whole genome shotgun (WGS) entry which is preliminary data.</text>
</comment>
<dbReference type="GO" id="GO:0009639">
    <property type="term" value="P:response to red or far red light"/>
    <property type="evidence" value="ECO:0007669"/>
    <property type="project" value="InterPro"/>
</dbReference>
<evidence type="ECO:0000313" key="5">
    <source>
        <dbReference type="Proteomes" id="UP001054252"/>
    </source>
</evidence>
<feature type="domain" description="GIL1/IRKI C-terminal" evidence="3">
    <location>
        <begin position="398"/>
        <end position="453"/>
    </location>
</feature>
<dbReference type="InterPro" id="IPR056813">
    <property type="entry name" value="GIL1_IRKI_C"/>
</dbReference>
<dbReference type="GO" id="GO:0009959">
    <property type="term" value="P:negative gravitropism"/>
    <property type="evidence" value="ECO:0007669"/>
    <property type="project" value="InterPro"/>
</dbReference>
<dbReference type="AlphaFoldDB" id="A0AAV5IP04"/>
<dbReference type="PANTHER" id="PTHR31161">
    <property type="entry name" value="PROTEIN GRAVITROPIC IN THE LIGHT 1"/>
    <property type="match status" value="1"/>
</dbReference>
<evidence type="ECO:0000313" key="4">
    <source>
        <dbReference type="EMBL" id="GKV02125.1"/>
    </source>
</evidence>
<dbReference type="InterPro" id="IPR006943">
    <property type="entry name" value="DUF641_pln"/>
</dbReference>
<reference evidence="4 5" key="1">
    <citation type="journal article" date="2021" name="Commun. Biol.">
        <title>The genome of Shorea leprosula (Dipterocarpaceae) highlights the ecological relevance of drought in aseasonal tropical rainforests.</title>
        <authorList>
            <person name="Ng K.K.S."/>
            <person name="Kobayashi M.J."/>
            <person name="Fawcett J.A."/>
            <person name="Hatakeyama M."/>
            <person name="Paape T."/>
            <person name="Ng C.H."/>
            <person name="Ang C.C."/>
            <person name="Tnah L.H."/>
            <person name="Lee C.T."/>
            <person name="Nishiyama T."/>
            <person name="Sese J."/>
            <person name="O'Brien M.J."/>
            <person name="Copetti D."/>
            <person name="Mohd Noor M.I."/>
            <person name="Ong R.C."/>
            <person name="Putra M."/>
            <person name="Sireger I.Z."/>
            <person name="Indrioko S."/>
            <person name="Kosugi Y."/>
            <person name="Izuno A."/>
            <person name="Isagi Y."/>
            <person name="Lee S.L."/>
            <person name="Shimizu K.K."/>
        </authorList>
    </citation>
    <scope>NUCLEOTIDE SEQUENCE [LARGE SCALE GENOMIC DNA]</scope>
    <source>
        <strain evidence="4">214</strain>
    </source>
</reference>
<name>A0AAV5IP04_9ROSI</name>
<organism evidence="4 5">
    <name type="scientific">Rubroshorea leprosula</name>
    <dbReference type="NCBI Taxonomy" id="152421"/>
    <lineage>
        <taxon>Eukaryota</taxon>
        <taxon>Viridiplantae</taxon>
        <taxon>Streptophyta</taxon>
        <taxon>Embryophyta</taxon>
        <taxon>Tracheophyta</taxon>
        <taxon>Spermatophyta</taxon>
        <taxon>Magnoliopsida</taxon>
        <taxon>eudicotyledons</taxon>
        <taxon>Gunneridae</taxon>
        <taxon>Pentapetalae</taxon>
        <taxon>rosids</taxon>
        <taxon>malvids</taxon>
        <taxon>Malvales</taxon>
        <taxon>Dipterocarpaceae</taxon>
        <taxon>Rubroshorea</taxon>
    </lineage>
</organism>
<dbReference type="EMBL" id="BPVZ01000018">
    <property type="protein sequence ID" value="GKV02125.1"/>
    <property type="molecule type" value="Genomic_DNA"/>
</dbReference>
<feature type="domain" description="DUF641" evidence="2">
    <location>
        <begin position="77"/>
        <end position="198"/>
    </location>
</feature>
<proteinExistence type="predicted"/>
<feature type="coiled-coil region" evidence="1">
    <location>
        <begin position="171"/>
        <end position="201"/>
    </location>
</feature>
<protein>
    <recommendedName>
        <fullName evidence="6">DUF641 domain-containing protein</fullName>
    </recommendedName>
</protein>
<dbReference type="Pfam" id="PF24994">
    <property type="entry name" value="GIL1_IRKI_C"/>
    <property type="match status" value="1"/>
</dbReference>
<evidence type="ECO:0000259" key="3">
    <source>
        <dbReference type="Pfam" id="PF24994"/>
    </source>
</evidence>
<dbReference type="Pfam" id="PF04859">
    <property type="entry name" value="DUF641"/>
    <property type="match status" value="1"/>
</dbReference>
<accession>A0AAV5IP04</accession>
<keyword evidence="1" id="KW-0175">Coiled coil</keyword>
<dbReference type="Proteomes" id="UP001054252">
    <property type="component" value="Unassembled WGS sequence"/>
</dbReference>
<evidence type="ECO:0000256" key="1">
    <source>
        <dbReference type="SAM" id="Coils"/>
    </source>
</evidence>